<dbReference type="InterPro" id="IPR047196">
    <property type="entry name" value="YidC_ALB_C"/>
</dbReference>
<dbReference type="InterPro" id="IPR001708">
    <property type="entry name" value="YidC/ALB3/OXA1/COX18"/>
</dbReference>
<organism evidence="11">
    <name type="scientific">marine sediment metagenome</name>
    <dbReference type="NCBI Taxonomy" id="412755"/>
    <lineage>
        <taxon>unclassified sequences</taxon>
        <taxon>metagenomes</taxon>
        <taxon>ecological metagenomes</taxon>
    </lineage>
</organism>
<dbReference type="PANTHER" id="PTHR12428:SF65">
    <property type="entry name" value="CYTOCHROME C OXIDASE ASSEMBLY PROTEIN COX18, MITOCHONDRIAL"/>
    <property type="match status" value="1"/>
</dbReference>
<sequence length="237" mass="27197">MSILITAFNTILYQPLLNVLVLLYEYLPGHDFGVAVIVLTILIKLLFYPLGIKAIKSQKALSELQPKVKEIQEKYKDNKEQQTREIMALYKKEKINPFSGCLPILIQLPVLLALYRVFWSGLQPEQMTLLYSFVPLPGIINPTFFGIVDLAKPNLIIAFLAGIFQFIQIKKATPKSKKNKKQDSGFSGQMQKQMQYFMPAFMVLILFRLPSAVGLYWLTTTLFTIVQQYVILRKKND</sequence>
<comment type="caution">
    <text evidence="11">The sequence shown here is derived from an EMBL/GenBank/DDBJ whole genome shotgun (WGS) entry which is preliminary data.</text>
</comment>
<keyword evidence="3" id="KW-1003">Cell membrane</keyword>
<evidence type="ECO:0000259" key="10">
    <source>
        <dbReference type="Pfam" id="PF02096"/>
    </source>
</evidence>
<feature type="transmembrane region" description="Helical" evidence="9">
    <location>
        <begin position="196"/>
        <end position="218"/>
    </location>
</feature>
<evidence type="ECO:0000256" key="1">
    <source>
        <dbReference type="ARBA" id="ARBA00004651"/>
    </source>
</evidence>
<comment type="subcellular location">
    <subcellularLocation>
        <location evidence="1">Cell membrane</location>
        <topology evidence="1">Multi-pass membrane protein</topology>
    </subcellularLocation>
</comment>
<evidence type="ECO:0000256" key="9">
    <source>
        <dbReference type="SAM" id="Phobius"/>
    </source>
</evidence>
<evidence type="ECO:0000256" key="5">
    <source>
        <dbReference type="ARBA" id="ARBA00022927"/>
    </source>
</evidence>
<dbReference type="PANTHER" id="PTHR12428">
    <property type="entry name" value="OXA1"/>
    <property type="match status" value="1"/>
</dbReference>
<feature type="transmembrane region" description="Helical" evidence="9">
    <location>
        <begin position="97"/>
        <end position="119"/>
    </location>
</feature>
<gene>
    <name evidence="11" type="ORF">S06H3_06322</name>
</gene>
<keyword evidence="2" id="KW-0813">Transport</keyword>
<evidence type="ECO:0000256" key="7">
    <source>
        <dbReference type="ARBA" id="ARBA00023136"/>
    </source>
</evidence>
<dbReference type="AlphaFoldDB" id="X1KPN9"/>
<protein>
    <recommendedName>
        <fullName evidence="10">Membrane insertase YidC/Oxa/ALB C-terminal domain-containing protein</fullName>
    </recommendedName>
</protein>
<keyword evidence="8" id="KW-0143">Chaperone</keyword>
<keyword evidence="4 9" id="KW-0812">Transmembrane</keyword>
<keyword evidence="5" id="KW-0653">Protein transport</keyword>
<keyword evidence="6 9" id="KW-1133">Transmembrane helix</keyword>
<evidence type="ECO:0000256" key="3">
    <source>
        <dbReference type="ARBA" id="ARBA00022475"/>
    </source>
</evidence>
<feature type="transmembrane region" description="Helical" evidence="9">
    <location>
        <begin position="7"/>
        <end position="26"/>
    </location>
</feature>
<proteinExistence type="predicted"/>
<evidence type="ECO:0000256" key="8">
    <source>
        <dbReference type="ARBA" id="ARBA00023186"/>
    </source>
</evidence>
<dbReference type="GO" id="GO:0032977">
    <property type="term" value="F:membrane insertase activity"/>
    <property type="evidence" value="ECO:0007669"/>
    <property type="project" value="InterPro"/>
</dbReference>
<evidence type="ECO:0000256" key="6">
    <source>
        <dbReference type="ARBA" id="ARBA00022989"/>
    </source>
</evidence>
<feature type="transmembrane region" description="Helical" evidence="9">
    <location>
        <begin position="32"/>
        <end position="50"/>
    </location>
</feature>
<reference evidence="11" key="1">
    <citation type="journal article" date="2014" name="Front. Microbiol.">
        <title>High frequency of phylogenetically diverse reductive dehalogenase-homologous genes in deep subseafloor sedimentary metagenomes.</title>
        <authorList>
            <person name="Kawai M."/>
            <person name="Futagami T."/>
            <person name="Toyoda A."/>
            <person name="Takaki Y."/>
            <person name="Nishi S."/>
            <person name="Hori S."/>
            <person name="Arai W."/>
            <person name="Tsubouchi T."/>
            <person name="Morono Y."/>
            <person name="Uchiyama I."/>
            <person name="Ito T."/>
            <person name="Fujiyama A."/>
            <person name="Inagaki F."/>
            <person name="Takami H."/>
        </authorList>
    </citation>
    <scope>NUCLEOTIDE SEQUENCE</scope>
    <source>
        <strain evidence="11">Expedition CK06-06</strain>
    </source>
</reference>
<evidence type="ECO:0000256" key="4">
    <source>
        <dbReference type="ARBA" id="ARBA00022692"/>
    </source>
</evidence>
<feature type="domain" description="Membrane insertase YidC/Oxa/ALB C-terminal" evidence="10">
    <location>
        <begin position="32"/>
        <end position="232"/>
    </location>
</feature>
<dbReference type="InterPro" id="IPR028055">
    <property type="entry name" value="YidC/Oxa/ALB_C"/>
</dbReference>
<dbReference type="Pfam" id="PF02096">
    <property type="entry name" value="60KD_IMP"/>
    <property type="match status" value="1"/>
</dbReference>
<dbReference type="GO" id="GO:0051205">
    <property type="term" value="P:protein insertion into membrane"/>
    <property type="evidence" value="ECO:0007669"/>
    <property type="project" value="TreeGrafter"/>
</dbReference>
<accession>X1KPN9</accession>
<dbReference type="EMBL" id="BARV01002449">
    <property type="protein sequence ID" value="GAH92129.1"/>
    <property type="molecule type" value="Genomic_DNA"/>
</dbReference>
<keyword evidence="7 9" id="KW-0472">Membrane</keyword>
<evidence type="ECO:0000256" key="2">
    <source>
        <dbReference type="ARBA" id="ARBA00022448"/>
    </source>
</evidence>
<name>X1KPN9_9ZZZZ</name>
<dbReference type="GO" id="GO:0005886">
    <property type="term" value="C:plasma membrane"/>
    <property type="evidence" value="ECO:0007669"/>
    <property type="project" value="UniProtKB-SubCell"/>
</dbReference>
<evidence type="ECO:0000313" key="11">
    <source>
        <dbReference type="EMBL" id="GAH92129.1"/>
    </source>
</evidence>
<dbReference type="CDD" id="cd20070">
    <property type="entry name" value="5TM_YidC_Alb3"/>
    <property type="match status" value="1"/>
</dbReference>
<dbReference type="NCBIfam" id="TIGR03592">
    <property type="entry name" value="yidC_oxa1_cterm"/>
    <property type="match status" value="1"/>
</dbReference>
<dbReference type="GO" id="GO:0015031">
    <property type="term" value="P:protein transport"/>
    <property type="evidence" value="ECO:0007669"/>
    <property type="project" value="UniProtKB-KW"/>
</dbReference>
<feature type="transmembrane region" description="Helical" evidence="9">
    <location>
        <begin position="139"/>
        <end position="167"/>
    </location>
</feature>